<evidence type="ECO:0000313" key="6">
    <source>
        <dbReference type="EMBL" id="GEN81002.1"/>
    </source>
</evidence>
<dbReference type="EMBL" id="BJYK01000009">
    <property type="protein sequence ID" value="GEN81002.1"/>
    <property type="molecule type" value="Genomic_DNA"/>
</dbReference>
<proteinExistence type="predicted"/>
<dbReference type="SUPFAM" id="SSF48498">
    <property type="entry name" value="Tetracyclin repressor-like, C-terminal domain"/>
    <property type="match status" value="1"/>
</dbReference>
<comment type="caution">
    <text evidence="6">The sequence shown here is derived from an EMBL/GenBank/DDBJ whole genome shotgun (WGS) entry which is preliminary data.</text>
</comment>
<feature type="domain" description="HTH tetR-type" evidence="5">
    <location>
        <begin position="33"/>
        <end position="93"/>
    </location>
</feature>
<keyword evidence="7" id="KW-1185">Reference proteome</keyword>
<keyword evidence="2 4" id="KW-0238">DNA-binding</keyword>
<dbReference type="Gene3D" id="1.10.357.10">
    <property type="entry name" value="Tetracycline Repressor, domain 2"/>
    <property type="match status" value="1"/>
</dbReference>
<organism evidence="6 7">
    <name type="scientific">Actinotalea fermentans</name>
    <dbReference type="NCBI Taxonomy" id="43671"/>
    <lineage>
        <taxon>Bacteria</taxon>
        <taxon>Bacillati</taxon>
        <taxon>Actinomycetota</taxon>
        <taxon>Actinomycetes</taxon>
        <taxon>Micrococcales</taxon>
        <taxon>Cellulomonadaceae</taxon>
        <taxon>Actinotalea</taxon>
    </lineage>
</organism>
<dbReference type="InterPro" id="IPR036271">
    <property type="entry name" value="Tet_transcr_reg_TetR-rel_C_sf"/>
</dbReference>
<dbReference type="PANTHER" id="PTHR47506">
    <property type="entry name" value="TRANSCRIPTIONAL REGULATORY PROTEIN"/>
    <property type="match status" value="1"/>
</dbReference>
<evidence type="ECO:0000256" key="4">
    <source>
        <dbReference type="PROSITE-ProRule" id="PRU00335"/>
    </source>
</evidence>
<accession>A0A511Z0N8</accession>
<dbReference type="RefSeq" id="WP_261765625.1">
    <property type="nucleotide sequence ID" value="NZ_BJYK01000009.1"/>
</dbReference>
<dbReference type="InterPro" id="IPR009057">
    <property type="entry name" value="Homeodomain-like_sf"/>
</dbReference>
<dbReference type="PANTHER" id="PTHR47506:SF6">
    <property type="entry name" value="HTH-TYPE TRANSCRIPTIONAL REPRESSOR NEMR"/>
    <property type="match status" value="1"/>
</dbReference>
<dbReference type="Pfam" id="PF00440">
    <property type="entry name" value="TetR_N"/>
    <property type="match status" value="1"/>
</dbReference>
<dbReference type="InterPro" id="IPR011075">
    <property type="entry name" value="TetR_C"/>
</dbReference>
<dbReference type="PROSITE" id="PS50977">
    <property type="entry name" value="HTH_TETR_2"/>
    <property type="match status" value="1"/>
</dbReference>
<evidence type="ECO:0000256" key="3">
    <source>
        <dbReference type="ARBA" id="ARBA00023163"/>
    </source>
</evidence>
<evidence type="ECO:0000313" key="7">
    <source>
        <dbReference type="Proteomes" id="UP000321484"/>
    </source>
</evidence>
<reference evidence="6 7" key="1">
    <citation type="submission" date="2019-07" db="EMBL/GenBank/DDBJ databases">
        <title>Whole genome shotgun sequence of Actinotalea fermentans NBRC 105374.</title>
        <authorList>
            <person name="Hosoyama A."/>
            <person name="Uohara A."/>
            <person name="Ohji S."/>
            <person name="Ichikawa N."/>
        </authorList>
    </citation>
    <scope>NUCLEOTIDE SEQUENCE [LARGE SCALE GENOMIC DNA]</scope>
    <source>
        <strain evidence="6 7">NBRC 105374</strain>
    </source>
</reference>
<dbReference type="InterPro" id="IPR001647">
    <property type="entry name" value="HTH_TetR"/>
</dbReference>
<name>A0A511Z0N8_9CELL</name>
<protein>
    <submittedName>
        <fullName evidence="6">TetR family transcriptional regulator</fullName>
    </submittedName>
</protein>
<gene>
    <name evidence="6" type="ORF">AFE02nite_27360</name>
</gene>
<keyword evidence="3" id="KW-0804">Transcription</keyword>
<dbReference type="GO" id="GO:0003677">
    <property type="term" value="F:DNA binding"/>
    <property type="evidence" value="ECO:0007669"/>
    <property type="project" value="UniProtKB-UniRule"/>
</dbReference>
<evidence type="ECO:0000256" key="2">
    <source>
        <dbReference type="ARBA" id="ARBA00023125"/>
    </source>
</evidence>
<dbReference type="Proteomes" id="UP000321484">
    <property type="component" value="Unassembled WGS sequence"/>
</dbReference>
<keyword evidence="1" id="KW-0805">Transcription regulation</keyword>
<evidence type="ECO:0000259" key="5">
    <source>
        <dbReference type="PROSITE" id="PS50977"/>
    </source>
</evidence>
<dbReference type="Pfam" id="PF16925">
    <property type="entry name" value="TetR_C_13"/>
    <property type="match status" value="1"/>
</dbReference>
<feature type="DNA-binding region" description="H-T-H motif" evidence="4">
    <location>
        <begin position="56"/>
        <end position="75"/>
    </location>
</feature>
<dbReference type="AlphaFoldDB" id="A0A511Z0N8"/>
<evidence type="ECO:0000256" key="1">
    <source>
        <dbReference type="ARBA" id="ARBA00023015"/>
    </source>
</evidence>
<dbReference type="Gene3D" id="1.10.10.60">
    <property type="entry name" value="Homeodomain-like"/>
    <property type="match status" value="1"/>
</dbReference>
<dbReference type="SUPFAM" id="SSF46689">
    <property type="entry name" value="Homeodomain-like"/>
    <property type="match status" value="1"/>
</dbReference>
<sequence length="229" mass="24171">MTTPPATSADGVRLLLGLEPGQDAPADAGTKGGRTREAILAAGVALACRTGLGGLTIGALATDVGMSKSGMFAHFGSKEALQLAVVEAAAREFATEVVVPALHAPRGEPRVLHLLERWLECGLLRRPGGCLFVKASAELDEQPGPVRDRLRDLHLELGAAIARIFAGGIAEGQFRPDADPVQFAVDLHAVMLGFYHQHRMLEDPRAADRARAAVAALLDAARPTRQEQP</sequence>